<protein>
    <submittedName>
        <fullName evidence="2">ZIP family zinc transporter</fullName>
    </submittedName>
</protein>
<feature type="transmembrane region" description="Helical" evidence="1">
    <location>
        <begin position="126"/>
        <end position="148"/>
    </location>
</feature>
<evidence type="ECO:0000256" key="1">
    <source>
        <dbReference type="SAM" id="Phobius"/>
    </source>
</evidence>
<dbReference type="AlphaFoldDB" id="A0A1Y0CYQ0"/>
<feature type="transmembrane region" description="Helical" evidence="1">
    <location>
        <begin position="34"/>
        <end position="55"/>
    </location>
</feature>
<feature type="transmembrane region" description="Helical" evidence="1">
    <location>
        <begin position="62"/>
        <end position="81"/>
    </location>
</feature>
<reference evidence="3" key="1">
    <citation type="submission" date="2017-05" db="EMBL/GenBank/DDBJ databases">
        <authorList>
            <person name="Sung H."/>
        </authorList>
    </citation>
    <scope>NUCLEOTIDE SEQUENCE [LARGE SCALE GENOMIC DNA]</scope>
    <source>
        <strain evidence="3">AMac2203</strain>
    </source>
</reference>
<dbReference type="RefSeq" id="WP_086964011.1">
    <property type="nucleotide sequence ID" value="NZ_CP021376.1"/>
</dbReference>
<evidence type="ECO:0000313" key="3">
    <source>
        <dbReference type="Proteomes" id="UP000243793"/>
    </source>
</evidence>
<keyword evidence="3" id="KW-1185">Reference proteome</keyword>
<dbReference type="Proteomes" id="UP000243793">
    <property type="component" value="Chromosome"/>
</dbReference>
<proteinExistence type="predicted"/>
<keyword evidence="1" id="KW-1133">Transmembrane helix</keyword>
<sequence>MNSAWSAAWWGLVGGGALVFGAATGYWLNVPKRVIAGVMAFGSGVLISALSFELMAAAFKGAGITATALGFLLGAVCYAAANRLLVSYGAKHRKRSADKQPSEAEQPGSGAAIAMGALLDGIPESIVIGLSILHGGEVSVAVVVAIFLSNIPEGLSSSAGMKKAKRSAYFIFGVWSVIAVLCSLAALGGYVLFAQVSPFVIGLTTAIAAGAMLTMVVDTMIPEAFASAHNWTGLIAVLGYLMSFSLSMLG</sequence>
<feature type="transmembrane region" description="Helical" evidence="1">
    <location>
        <begin position="169"/>
        <end position="193"/>
    </location>
</feature>
<feature type="transmembrane region" description="Helical" evidence="1">
    <location>
        <begin position="199"/>
        <end position="217"/>
    </location>
</feature>
<name>A0A1Y0CYQ0_9GAMM</name>
<keyword evidence="1" id="KW-0472">Membrane</keyword>
<evidence type="ECO:0000313" key="2">
    <source>
        <dbReference type="EMBL" id="ART80144.1"/>
    </source>
</evidence>
<feature type="transmembrane region" description="Helical" evidence="1">
    <location>
        <begin position="229"/>
        <end position="249"/>
    </location>
</feature>
<dbReference type="EMBL" id="CP021376">
    <property type="protein sequence ID" value="ART80144.1"/>
    <property type="molecule type" value="Genomic_DNA"/>
</dbReference>
<keyword evidence="1" id="KW-0812">Transmembrane</keyword>
<organism evidence="2 3">
    <name type="scientific">Oceanisphaera avium</name>
    <dbReference type="NCBI Taxonomy" id="1903694"/>
    <lineage>
        <taxon>Bacteria</taxon>
        <taxon>Pseudomonadati</taxon>
        <taxon>Pseudomonadota</taxon>
        <taxon>Gammaproteobacteria</taxon>
        <taxon>Aeromonadales</taxon>
        <taxon>Aeromonadaceae</taxon>
        <taxon>Oceanisphaera</taxon>
    </lineage>
</organism>
<dbReference type="OrthoDB" id="1145132at2"/>
<accession>A0A1Y0CYQ0</accession>
<gene>
    <name evidence="2" type="ORF">CBP12_08285</name>
</gene>
<feature type="transmembrane region" description="Helical" evidence="1">
    <location>
        <begin position="7"/>
        <end position="28"/>
    </location>
</feature>
<dbReference type="KEGG" id="ocm:CBP12_08285"/>